<dbReference type="GO" id="GO:0043015">
    <property type="term" value="F:gamma-tubulin binding"/>
    <property type="evidence" value="ECO:0007669"/>
    <property type="project" value="InterPro"/>
</dbReference>
<dbReference type="Gene3D" id="1.20.120.1900">
    <property type="entry name" value="Gamma-tubulin complex, C-terminal domain"/>
    <property type="match status" value="1"/>
</dbReference>
<reference evidence="10 11" key="1">
    <citation type="journal article" date="2013" name="Proc. Natl. Acad. Sci. U.S.A.">
        <title>The king cobra genome reveals dynamic gene evolution and adaptation in the snake venom system.</title>
        <authorList>
            <person name="Vonk F.J."/>
            <person name="Casewell N.R."/>
            <person name="Henkel C.V."/>
            <person name="Heimberg A.M."/>
            <person name="Jansen H.J."/>
            <person name="McCleary R.J."/>
            <person name="Kerkkamp H.M."/>
            <person name="Vos R.A."/>
            <person name="Guerreiro I."/>
            <person name="Calvete J.J."/>
            <person name="Wuster W."/>
            <person name="Woods A.E."/>
            <person name="Logan J.M."/>
            <person name="Harrison R.A."/>
            <person name="Castoe T.A."/>
            <person name="de Koning A.P."/>
            <person name="Pollock D.D."/>
            <person name="Yandell M."/>
            <person name="Calderon D."/>
            <person name="Renjifo C."/>
            <person name="Currier R.B."/>
            <person name="Salgado D."/>
            <person name="Pla D."/>
            <person name="Sanz L."/>
            <person name="Hyder A.S."/>
            <person name="Ribeiro J.M."/>
            <person name="Arntzen J.W."/>
            <person name="van den Thillart G.E."/>
            <person name="Boetzer M."/>
            <person name="Pirovano W."/>
            <person name="Dirks R.P."/>
            <person name="Spaink H.P."/>
            <person name="Duboule D."/>
            <person name="McGlinn E."/>
            <person name="Kini R.M."/>
            <person name="Richardson M.K."/>
        </authorList>
    </citation>
    <scope>NUCLEOTIDE SEQUENCE</scope>
    <source>
        <tissue evidence="10">Blood</tissue>
    </source>
</reference>
<evidence type="ECO:0000313" key="11">
    <source>
        <dbReference type="Proteomes" id="UP000018936"/>
    </source>
</evidence>
<feature type="non-terminal residue" evidence="10">
    <location>
        <position position="1"/>
    </location>
</feature>
<dbReference type="GO" id="GO:0051011">
    <property type="term" value="F:microtubule minus-end binding"/>
    <property type="evidence" value="ECO:0007669"/>
    <property type="project" value="TreeGrafter"/>
</dbReference>
<evidence type="ECO:0000259" key="9">
    <source>
        <dbReference type="Pfam" id="PF04130"/>
    </source>
</evidence>
<comment type="function">
    <text evidence="6">Component of the gamma-tubulin ring complex (gTuRC) which mediates microtubule nucleation. The gTuRC regulates the minus-end nucleation of alpha-beta tubulin heterodimers that grow into microtubule protafilaments, a critical step in centrosome duplication and spindle formation.</text>
</comment>
<dbReference type="GO" id="GO:0051321">
    <property type="term" value="P:meiotic cell cycle"/>
    <property type="evidence" value="ECO:0007669"/>
    <property type="project" value="TreeGrafter"/>
</dbReference>
<evidence type="ECO:0000256" key="7">
    <source>
        <dbReference type="ARBA" id="ARBA00093551"/>
    </source>
</evidence>
<dbReference type="GO" id="GO:0005874">
    <property type="term" value="C:microtubule"/>
    <property type="evidence" value="ECO:0007669"/>
    <property type="project" value="UniProtKB-KW"/>
</dbReference>
<dbReference type="AlphaFoldDB" id="V8PAA8"/>
<evidence type="ECO:0000256" key="4">
    <source>
        <dbReference type="ARBA" id="ARBA00022701"/>
    </source>
</evidence>
<evidence type="ECO:0000256" key="1">
    <source>
        <dbReference type="ARBA" id="ARBA00004300"/>
    </source>
</evidence>
<evidence type="ECO:0000313" key="10">
    <source>
        <dbReference type="EMBL" id="ETE70916.1"/>
    </source>
</evidence>
<dbReference type="GO" id="GO:0051225">
    <property type="term" value="P:spindle assembly"/>
    <property type="evidence" value="ECO:0007669"/>
    <property type="project" value="TreeGrafter"/>
</dbReference>
<feature type="domain" description="Gamma tubulin complex component C-terminal" evidence="9">
    <location>
        <begin position="84"/>
        <end position="293"/>
    </location>
</feature>
<evidence type="ECO:0000256" key="6">
    <source>
        <dbReference type="ARBA" id="ARBA00093416"/>
    </source>
</evidence>
<dbReference type="Proteomes" id="UP000018936">
    <property type="component" value="Unassembled WGS sequence"/>
</dbReference>
<keyword evidence="4 8" id="KW-0493">Microtubule</keyword>
<dbReference type="GO" id="GO:0000278">
    <property type="term" value="P:mitotic cell cycle"/>
    <property type="evidence" value="ECO:0007669"/>
    <property type="project" value="TreeGrafter"/>
</dbReference>
<dbReference type="PANTHER" id="PTHR19302">
    <property type="entry name" value="GAMMA TUBULIN COMPLEX PROTEIN"/>
    <property type="match status" value="1"/>
</dbReference>
<dbReference type="InterPro" id="IPR040457">
    <property type="entry name" value="GCP_C"/>
</dbReference>
<dbReference type="InterPro" id="IPR007259">
    <property type="entry name" value="GCP"/>
</dbReference>
<dbReference type="FunFam" id="1.20.120.1900:FF:000004">
    <property type="entry name" value="gamma-tubulin complex component 6 isoform X1"/>
    <property type="match status" value="1"/>
</dbReference>
<evidence type="ECO:0000256" key="2">
    <source>
        <dbReference type="ARBA" id="ARBA00010337"/>
    </source>
</evidence>
<comment type="similarity">
    <text evidence="2 8">Belongs to the TUBGCP family.</text>
</comment>
<gene>
    <name evidence="10" type="primary">TUBGCP6</name>
    <name evidence="10" type="ORF">L345_03272</name>
</gene>
<comment type="subunit">
    <text evidence="7">Component of the gamma-tubulin ring complex (gTuRC) consisting of TUBGCP2, TUBGCP3, TUBGCP4, TUBGCP5 and TUBGCP6 and gamma-tubulin TUBG1 or TUBG2. TUBGCP2, TUBGCP3, TUBGCP4, TUBGCP5 and TUBGCP6 assemble in a 5:5:2:1:1 stoichiometry; each is associated with a gamma-tubulin, thereby arranging 14 gamma-tubulins in a helical manner. Gamma-tubulin at the first position is blocked by TUBGCP3 at the last position, allowing 13 protafilaments to grow into a microtubule. The gTuRC (via TUBGCP3 and TUBGCP6) interacts with ACTB and MZT1; the interactions form a luminal bridge that stabilizes the initial structure during complex assembly. The gTuRC (via TUBGCP2) interacts with MZT2A/MZT2B and CDK5RAP2 (via CM1 motif); the interactions play a role in gTuRC activation.</text>
</comment>
<dbReference type="PANTHER" id="PTHR19302:SF70">
    <property type="entry name" value="GAMMA-TUBULIN COMPLEX COMPONENT 6"/>
    <property type="match status" value="1"/>
</dbReference>
<evidence type="ECO:0000256" key="3">
    <source>
        <dbReference type="ARBA" id="ARBA00022490"/>
    </source>
</evidence>
<accession>V8PAA8</accession>
<keyword evidence="5 8" id="KW-0206">Cytoskeleton</keyword>
<dbReference type="EMBL" id="AZIM01000458">
    <property type="protein sequence ID" value="ETE70916.1"/>
    <property type="molecule type" value="Genomic_DNA"/>
</dbReference>
<dbReference type="GO" id="GO:0005813">
    <property type="term" value="C:centrosome"/>
    <property type="evidence" value="ECO:0007669"/>
    <property type="project" value="UniProtKB-SubCell"/>
</dbReference>
<comment type="caution">
    <text evidence="10">The sequence shown here is derived from an EMBL/GenBank/DDBJ whole genome shotgun (WGS) entry which is preliminary data.</text>
</comment>
<name>V8PAA8_OPHHA</name>
<dbReference type="GO" id="GO:0000930">
    <property type="term" value="C:gamma-tubulin complex"/>
    <property type="evidence" value="ECO:0007669"/>
    <property type="project" value="TreeGrafter"/>
</dbReference>
<organism evidence="10 11">
    <name type="scientific">Ophiophagus hannah</name>
    <name type="common">King cobra</name>
    <name type="synonym">Naja hannah</name>
    <dbReference type="NCBI Taxonomy" id="8665"/>
    <lineage>
        <taxon>Eukaryota</taxon>
        <taxon>Metazoa</taxon>
        <taxon>Chordata</taxon>
        <taxon>Craniata</taxon>
        <taxon>Vertebrata</taxon>
        <taxon>Euteleostomi</taxon>
        <taxon>Lepidosauria</taxon>
        <taxon>Squamata</taxon>
        <taxon>Bifurcata</taxon>
        <taxon>Unidentata</taxon>
        <taxon>Episquamata</taxon>
        <taxon>Toxicofera</taxon>
        <taxon>Serpentes</taxon>
        <taxon>Colubroidea</taxon>
        <taxon>Elapidae</taxon>
        <taxon>Elapinae</taxon>
        <taxon>Ophiophagus</taxon>
    </lineage>
</organism>
<dbReference type="OrthoDB" id="775571at2759"/>
<proteinExistence type="inferred from homology"/>
<evidence type="ECO:0000256" key="5">
    <source>
        <dbReference type="ARBA" id="ARBA00023212"/>
    </source>
</evidence>
<evidence type="ECO:0000256" key="8">
    <source>
        <dbReference type="RuleBase" id="RU363050"/>
    </source>
</evidence>
<dbReference type="GO" id="GO:0031122">
    <property type="term" value="P:cytoplasmic microtubule organization"/>
    <property type="evidence" value="ECO:0007669"/>
    <property type="project" value="TreeGrafter"/>
</dbReference>
<dbReference type="GO" id="GO:0007020">
    <property type="term" value="P:microtubule nucleation"/>
    <property type="evidence" value="ECO:0007669"/>
    <property type="project" value="InterPro"/>
</dbReference>
<dbReference type="InterPro" id="IPR042241">
    <property type="entry name" value="GCP_C_sf"/>
</dbReference>
<sequence length="296" mass="34939">MIPRSYTFPVDPTIQSATDETAVQLSELLSLPVLMKRVSLVNKAIVDYYFVELNVEKHFEALRHFLLMEDGEFAQSLSDLLFEKVDWPLNIVITENCMNKYNKIFSFLLQLKHMVWTLKDVWFHLKRTALVKHASNSVQFRQLQLYKHEMQHFVKVIQGYIANQILHVTWCEFGNKLSSVGNLEEIYRTHAEYLNKAIFRGLLTEKAAPVMNIIHSIFSLILKFRSQLISQSWNFDSSKHVAVHPNFGLMQQSYNTFKYYSHFLFNVVTKLVNRGYQPHLEDFLLRINFNNYYKDN</sequence>
<keyword evidence="11" id="KW-1185">Reference proteome</keyword>
<keyword evidence="3 8" id="KW-0963">Cytoplasm</keyword>
<dbReference type="Pfam" id="PF04130">
    <property type="entry name" value="GCP_C_terminal"/>
    <property type="match status" value="1"/>
</dbReference>
<comment type="subcellular location">
    <subcellularLocation>
        <location evidence="1">Cytoplasm</location>
        <location evidence="1">Cytoskeleton</location>
        <location evidence="1">Microtubule organizing center</location>
        <location evidence="1">Centrosome</location>
    </subcellularLocation>
</comment>
<protein>
    <recommendedName>
        <fullName evidence="8">Gamma-tubulin complex component</fullName>
    </recommendedName>
</protein>
<dbReference type="GO" id="GO:0000922">
    <property type="term" value="C:spindle pole"/>
    <property type="evidence" value="ECO:0007669"/>
    <property type="project" value="InterPro"/>
</dbReference>